<evidence type="ECO:0000313" key="10">
    <source>
        <dbReference type="EMBL" id="HIV12668.1"/>
    </source>
</evidence>
<evidence type="ECO:0000256" key="7">
    <source>
        <dbReference type="PIRSR" id="PIRSR006019-1"/>
    </source>
</evidence>
<feature type="binding site" evidence="8">
    <location>
        <position position="109"/>
    </location>
    <ligand>
        <name>Zn(2+)</name>
        <dbReference type="ChEBI" id="CHEBI:29105"/>
        <note>catalytic</note>
    </ligand>
</feature>
<evidence type="ECO:0000256" key="1">
    <source>
        <dbReference type="ARBA" id="ARBA00001947"/>
    </source>
</evidence>
<evidence type="ECO:0000256" key="2">
    <source>
        <dbReference type="ARBA" id="ARBA00006576"/>
    </source>
</evidence>
<dbReference type="GO" id="GO:0009165">
    <property type="term" value="P:nucleotide biosynthetic process"/>
    <property type="evidence" value="ECO:0007669"/>
    <property type="project" value="UniProtKB-KW"/>
</dbReference>
<evidence type="ECO:0000256" key="8">
    <source>
        <dbReference type="PIRSR" id="PIRSR006019-2"/>
    </source>
</evidence>
<sequence>MSGKRTDYITWDEYFMGVAKLSGMRSKDPHSQVGSCIVSQNNKILSMGYNGFPSGCSDDKFPWAREGDDPEETKYLYVTHSELNAILNYQGGSLEGAKLYVTLFPCNECAKAIIQSGIKTVVYGSDKYADTPAVRASKRMMDAAGVRYYQYNETKREIRIHL</sequence>
<dbReference type="GO" id="GO:0008270">
    <property type="term" value="F:zinc ion binding"/>
    <property type="evidence" value="ECO:0007669"/>
    <property type="project" value="InterPro"/>
</dbReference>
<name>A0A9D1NUD5_9FIRM</name>
<reference evidence="10" key="1">
    <citation type="submission" date="2020-10" db="EMBL/GenBank/DDBJ databases">
        <authorList>
            <person name="Gilroy R."/>
        </authorList>
    </citation>
    <scope>NUCLEOTIDE SEQUENCE</scope>
    <source>
        <strain evidence="10">ChiBcec2-4451</strain>
    </source>
</reference>
<keyword evidence="3 8" id="KW-0479">Metal-binding</keyword>
<organism evidence="10 11">
    <name type="scientific">Candidatus Pullilachnospira stercoravium</name>
    <dbReference type="NCBI Taxonomy" id="2840913"/>
    <lineage>
        <taxon>Bacteria</taxon>
        <taxon>Bacillati</taxon>
        <taxon>Bacillota</taxon>
        <taxon>Clostridia</taxon>
        <taxon>Lachnospirales</taxon>
        <taxon>Lachnospiraceae</taxon>
        <taxon>Lachnospiraceae incertae sedis</taxon>
        <taxon>Candidatus Pullilachnospira</taxon>
    </lineage>
</organism>
<reference evidence="10" key="2">
    <citation type="journal article" date="2021" name="PeerJ">
        <title>Extensive microbial diversity within the chicken gut microbiome revealed by metagenomics and culture.</title>
        <authorList>
            <person name="Gilroy R."/>
            <person name="Ravi A."/>
            <person name="Getino M."/>
            <person name="Pursley I."/>
            <person name="Horton D.L."/>
            <person name="Alikhan N.F."/>
            <person name="Baker D."/>
            <person name="Gharbi K."/>
            <person name="Hall N."/>
            <person name="Watson M."/>
            <person name="Adriaenssens E.M."/>
            <person name="Foster-Nyarko E."/>
            <person name="Jarju S."/>
            <person name="Secka A."/>
            <person name="Antonio M."/>
            <person name="Oren A."/>
            <person name="Chaudhuri R.R."/>
            <person name="La Ragione R."/>
            <person name="Hildebrand F."/>
            <person name="Pallen M.J."/>
        </authorList>
    </citation>
    <scope>NUCLEOTIDE SEQUENCE</scope>
    <source>
        <strain evidence="10">ChiBcec2-4451</strain>
    </source>
</reference>
<evidence type="ECO:0000313" key="11">
    <source>
        <dbReference type="Proteomes" id="UP000886723"/>
    </source>
</evidence>
<evidence type="ECO:0000256" key="3">
    <source>
        <dbReference type="ARBA" id="ARBA00022723"/>
    </source>
</evidence>
<evidence type="ECO:0000256" key="6">
    <source>
        <dbReference type="ARBA" id="ARBA00022833"/>
    </source>
</evidence>
<dbReference type="PANTHER" id="PTHR11086">
    <property type="entry name" value="DEOXYCYTIDYLATE DEAMINASE-RELATED"/>
    <property type="match status" value="1"/>
</dbReference>
<feature type="domain" description="CMP/dCMP-type deaminase" evidence="9">
    <location>
        <begin position="10"/>
        <end position="148"/>
    </location>
</feature>
<keyword evidence="5" id="KW-0378">Hydrolase</keyword>
<dbReference type="SUPFAM" id="SSF53927">
    <property type="entry name" value="Cytidine deaminase-like"/>
    <property type="match status" value="1"/>
</dbReference>
<dbReference type="EMBL" id="DVON01000131">
    <property type="protein sequence ID" value="HIV12668.1"/>
    <property type="molecule type" value="Genomic_DNA"/>
</dbReference>
<evidence type="ECO:0000259" key="9">
    <source>
        <dbReference type="PROSITE" id="PS51747"/>
    </source>
</evidence>
<evidence type="ECO:0000256" key="4">
    <source>
        <dbReference type="ARBA" id="ARBA00022727"/>
    </source>
</evidence>
<dbReference type="AlphaFoldDB" id="A0A9D1NUD5"/>
<feature type="active site" description="Proton donor" evidence="7">
    <location>
        <position position="82"/>
    </location>
</feature>
<accession>A0A9D1NUD5</accession>
<dbReference type="InterPro" id="IPR002125">
    <property type="entry name" value="CMP_dCMP_dom"/>
</dbReference>
<protein>
    <submittedName>
        <fullName evidence="10">dCMP deaminase family protein</fullName>
    </submittedName>
</protein>
<dbReference type="Gene3D" id="3.40.140.10">
    <property type="entry name" value="Cytidine Deaminase, domain 2"/>
    <property type="match status" value="1"/>
</dbReference>
<comment type="cofactor">
    <cofactor evidence="1 8">
        <name>Zn(2+)</name>
        <dbReference type="ChEBI" id="CHEBI:29105"/>
    </cofactor>
</comment>
<dbReference type="InterPro" id="IPR035105">
    <property type="entry name" value="Deoxycytidylate_deaminase_dom"/>
</dbReference>
<feature type="binding site" evidence="8">
    <location>
        <position position="80"/>
    </location>
    <ligand>
        <name>Zn(2+)</name>
        <dbReference type="ChEBI" id="CHEBI:29105"/>
        <note>catalytic</note>
    </ligand>
</feature>
<dbReference type="GO" id="GO:0006220">
    <property type="term" value="P:pyrimidine nucleotide metabolic process"/>
    <property type="evidence" value="ECO:0007669"/>
    <property type="project" value="InterPro"/>
</dbReference>
<gene>
    <name evidence="10" type="ORF">IAA63_05945</name>
</gene>
<comment type="caution">
    <text evidence="10">The sequence shown here is derived from an EMBL/GenBank/DDBJ whole genome shotgun (WGS) entry which is preliminary data.</text>
</comment>
<dbReference type="InterPro" id="IPR015517">
    <property type="entry name" value="dCMP_deaminase-rel"/>
</dbReference>
<keyword evidence="4" id="KW-0545">Nucleotide biosynthesis</keyword>
<dbReference type="Pfam" id="PF00383">
    <property type="entry name" value="dCMP_cyt_deam_1"/>
    <property type="match status" value="1"/>
</dbReference>
<evidence type="ECO:0000256" key="5">
    <source>
        <dbReference type="ARBA" id="ARBA00022801"/>
    </source>
</evidence>
<comment type="similarity">
    <text evidence="2">Belongs to the cytidine and deoxycytidylate deaminase family.</text>
</comment>
<dbReference type="PANTHER" id="PTHR11086:SF18">
    <property type="entry name" value="DEOXYCYTIDYLATE DEAMINASE"/>
    <property type="match status" value="1"/>
</dbReference>
<keyword evidence="6 8" id="KW-0862">Zinc</keyword>
<dbReference type="GO" id="GO:0004132">
    <property type="term" value="F:dCMP deaminase activity"/>
    <property type="evidence" value="ECO:0007669"/>
    <property type="project" value="InterPro"/>
</dbReference>
<proteinExistence type="inferred from homology"/>
<dbReference type="GO" id="GO:0005737">
    <property type="term" value="C:cytoplasm"/>
    <property type="evidence" value="ECO:0007669"/>
    <property type="project" value="TreeGrafter"/>
</dbReference>
<dbReference type="FunFam" id="3.40.140.10:FF:000021">
    <property type="entry name" value="Deoxycytidylate deaminase"/>
    <property type="match status" value="1"/>
</dbReference>
<dbReference type="PIRSF" id="PIRSF006019">
    <property type="entry name" value="dCMP_deaminase"/>
    <property type="match status" value="1"/>
</dbReference>
<dbReference type="PROSITE" id="PS51747">
    <property type="entry name" value="CYT_DCMP_DEAMINASES_2"/>
    <property type="match status" value="1"/>
</dbReference>
<dbReference type="InterPro" id="IPR016473">
    <property type="entry name" value="dCMP_deaminase"/>
</dbReference>
<feature type="binding site" evidence="8">
    <location>
        <position position="106"/>
    </location>
    <ligand>
        <name>Zn(2+)</name>
        <dbReference type="ChEBI" id="CHEBI:29105"/>
        <note>catalytic</note>
    </ligand>
</feature>
<dbReference type="CDD" id="cd01286">
    <property type="entry name" value="deoxycytidylate_deaminase"/>
    <property type="match status" value="1"/>
</dbReference>
<dbReference type="InterPro" id="IPR016193">
    <property type="entry name" value="Cytidine_deaminase-like"/>
</dbReference>
<dbReference type="Proteomes" id="UP000886723">
    <property type="component" value="Unassembled WGS sequence"/>
</dbReference>